<dbReference type="SUPFAM" id="SSF55073">
    <property type="entry name" value="Nucleotide cyclase"/>
    <property type="match status" value="1"/>
</dbReference>
<dbReference type="PANTHER" id="PTHR43081">
    <property type="entry name" value="ADENYLATE CYCLASE, TERMINAL-DIFFERENTIATION SPECIFIC-RELATED"/>
    <property type="match status" value="1"/>
</dbReference>
<evidence type="ECO:0000256" key="1">
    <source>
        <dbReference type="SAM" id="Phobius"/>
    </source>
</evidence>
<dbReference type="Gene3D" id="1.25.40.10">
    <property type="entry name" value="Tetratricopeptide repeat domain"/>
    <property type="match status" value="1"/>
</dbReference>
<dbReference type="Proteomes" id="UP001429564">
    <property type="component" value="Unassembled WGS sequence"/>
</dbReference>
<dbReference type="EMBL" id="QHLQ01000016">
    <property type="protein sequence ID" value="NIZ62373.1"/>
    <property type="molecule type" value="Genomic_DNA"/>
</dbReference>
<keyword evidence="1" id="KW-0472">Membrane</keyword>
<keyword evidence="1" id="KW-1133">Transmembrane helix</keyword>
<dbReference type="InterPro" id="IPR050697">
    <property type="entry name" value="Adenylyl/Guanylyl_Cyclase_3/4"/>
</dbReference>
<evidence type="ECO:0000313" key="4">
    <source>
        <dbReference type="Proteomes" id="UP001429564"/>
    </source>
</evidence>
<name>A0ABX0WAY9_9RHOB</name>
<proteinExistence type="predicted"/>
<dbReference type="Pfam" id="PF00211">
    <property type="entry name" value="Guanylate_cyc"/>
    <property type="match status" value="1"/>
</dbReference>
<evidence type="ECO:0000313" key="3">
    <source>
        <dbReference type="EMBL" id="NIZ62373.1"/>
    </source>
</evidence>
<protein>
    <recommendedName>
        <fullName evidence="2">Guanylate cyclase domain-containing protein</fullName>
    </recommendedName>
</protein>
<dbReference type="CDD" id="cd07302">
    <property type="entry name" value="CHD"/>
    <property type="match status" value="1"/>
</dbReference>
<gene>
    <name evidence="3" type="ORF">DL239_15480</name>
</gene>
<feature type="transmembrane region" description="Helical" evidence="1">
    <location>
        <begin position="193"/>
        <end position="215"/>
    </location>
</feature>
<keyword evidence="1" id="KW-0812">Transmembrane</keyword>
<feature type="domain" description="Guanylate cyclase" evidence="2">
    <location>
        <begin position="12"/>
        <end position="127"/>
    </location>
</feature>
<organism evidence="3 4">
    <name type="scientific">Parasedimentitalea denitrificans</name>
    <dbReference type="NCBI Taxonomy" id="2211118"/>
    <lineage>
        <taxon>Bacteria</taxon>
        <taxon>Pseudomonadati</taxon>
        <taxon>Pseudomonadota</taxon>
        <taxon>Alphaproteobacteria</taxon>
        <taxon>Rhodobacterales</taxon>
        <taxon>Paracoccaceae</taxon>
        <taxon>Parasedimentitalea</taxon>
    </lineage>
</organism>
<comment type="caution">
    <text evidence="3">The sequence shown here is derived from an EMBL/GenBank/DDBJ whole genome shotgun (WGS) entry which is preliminary data.</text>
</comment>
<dbReference type="InterPro" id="IPR001054">
    <property type="entry name" value="A/G_cyclase"/>
</dbReference>
<keyword evidence="4" id="KW-1185">Reference proteome</keyword>
<dbReference type="PANTHER" id="PTHR43081:SF19">
    <property type="entry name" value="PH-SENSITIVE ADENYLATE CYCLASE RV1264"/>
    <property type="match status" value="1"/>
</dbReference>
<dbReference type="PROSITE" id="PS50125">
    <property type="entry name" value="GUANYLATE_CYCLASE_2"/>
    <property type="match status" value="1"/>
</dbReference>
<accession>A0ABX0WAY9</accession>
<dbReference type="InterPro" id="IPR029787">
    <property type="entry name" value="Nucleotide_cyclase"/>
</dbReference>
<reference evidence="3 4" key="1">
    <citation type="submission" date="2018-05" db="EMBL/GenBank/DDBJ databases">
        <authorList>
            <person name="Zhang Y.-J."/>
        </authorList>
    </citation>
    <scope>NUCLEOTIDE SEQUENCE [LARGE SCALE GENOMIC DNA]</scope>
    <source>
        <strain evidence="3 4">CY04</strain>
    </source>
</reference>
<dbReference type="SUPFAM" id="SSF48452">
    <property type="entry name" value="TPR-like"/>
    <property type="match status" value="1"/>
</dbReference>
<evidence type="ECO:0000259" key="2">
    <source>
        <dbReference type="PROSITE" id="PS50125"/>
    </source>
</evidence>
<dbReference type="InterPro" id="IPR011990">
    <property type="entry name" value="TPR-like_helical_dom_sf"/>
</dbReference>
<sequence>MSTKLESRRLAAIVAADMVGYSRLMEVDEEGTIARQKAINDDLINPKVKEFGGRVVKTTGDGALIEFPSAINAVLCSVAVQREMADREVDIPEDRRITYRVGINLGDIIHDGDDIFGDGVNVASRLEGLAEPGGISISEAVFNSVKGKLDLGFADLGPQKVKNLSEPISTFKILLDPGDIGKIVKSKALRSSLVRNGLAALAVFFLIASGGYLVFDSVATRGPGEPRLLILPLKSEISSNKAFADAATENLIASFARLKGLTISPRNVSMAYKGIEVTREDLPEDLGIRYILDGTVYSEDGTIEIAARLRDTQNGSEEVIWEQTMSGPSAEIFDLLATLKQNATSAMKVKISPVEREILATSPMATIDAYLAYSTAENFRGSGNFFELKDALHAYEFAVENDPEFVDAYLGIAEVNFEIWSKSYNTIRFAPHAFEEAKRAVDQILKLNPSHPKAIGLQILFSIQKLNREKAVADAKGAVFFRPNEPWLRNILGQALLASGQSEEARTEFSTYEALSPRLNSAEKYDLIHQYLRLNDVEKALSLIADIPTEESYNIEYYSVAANAHARSGNLEVAKSYGALFLKDTVWGNLTWQKPYFDIYADQSIFEDWANAFSAAGVPDLPYDFGNGREDDRVRHDDLIELFSESYVEVHSVGPFGAPYSEVRSPDGTIAMTFQWMNGVDLTGTWSIKGDQFCHRILAVHLDREECNNVYINREKSTNEVKHISNVYSFGVFNSQFRRVAE</sequence>
<dbReference type="RefSeq" id="WP_167684993.1">
    <property type="nucleotide sequence ID" value="NZ_QHLQ01000016.1"/>
</dbReference>
<dbReference type="Gene3D" id="3.30.70.1230">
    <property type="entry name" value="Nucleotide cyclase"/>
    <property type="match status" value="1"/>
</dbReference>